<dbReference type="Gene3D" id="3.30.1390.10">
    <property type="match status" value="1"/>
</dbReference>
<dbReference type="AlphaFoldDB" id="A0A173LRD0"/>
<evidence type="ECO:0000313" key="3">
    <source>
        <dbReference type="Proteomes" id="UP000186104"/>
    </source>
</evidence>
<proteinExistence type="predicted"/>
<dbReference type="KEGG" id="dtm:BJL86_2802"/>
<dbReference type="OrthoDB" id="3298842at2"/>
<protein>
    <recommendedName>
        <fullName evidence="4">50S ribosomal protein L7/L12</fullName>
    </recommendedName>
</protein>
<dbReference type="EMBL" id="CP015961">
    <property type="protein sequence ID" value="ANI93562.1"/>
    <property type="molecule type" value="Genomic_DNA"/>
</dbReference>
<dbReference type="Proteomes" id="UP000186104">
    <property type="component" value="Chromosome"/>
</dbReference>
<evidence type="ECO:0000313" key="2">
    <source>
        <dbReference type="EMBL" id="ANI93562.1"/>
    </source>
</evidence>
<dbReference type="STRING" id="499555.BJL86_2802"/>
<evidence type="ECO:0000256" key="1">
    <source>
        <dbReference type="SAM" id="Coils"/>
    </source>
</evidence>
<keyword evidence="1" id="KW-0175">Coiled coil</keyword>
<sequence>MFGFNDSARRIHRLEAQVAAHEQTIAQLCEKLGIEPTRSSAPTIVATGAPLADEEKRLLGEGKKIGAIKAYRERTGANLVDAKEAVEGGL</sequence>
<dbReference type="RefSeq" id="WP_067477203.1">
    <property type="nucleotide sequence ID" value="NZ_LMTB01000093.1"/>
</dbReference>
<organism evidence="2 3">
    <name type="scientific">Dietzia timorensis</name>
    <dbReference type="NCBI Taxonomy" id="499555"/>
    <lineage>
        <taxon>Bacteria</taxon>
        <taxon>Bacillati</taxon>
        <taxon>Actinomycetota</taxon>
        <taxon>Actinomycetes</taxon>
        <taxon>Mycobacteriales</taxon>
        <taxon>Dietziaceae</taxon>
        <taxon>Dietzia</taxon>
    </lineage>
</organism>
<name>A0A173LRD0_9ACTN</name>
<gene>
    <name evidence="2" type="ORF">BJL86_2802</name>
</gene>
<feature type="coiled-coil region" evidence="1">
    <location>
        <begin position="4"/>
        <end position="31"/>
    </location>
</feature>
<dbReference type="InterPro" id="IPR014719">
    <property type="entry name" value="Ribosomal_bL12_C/ClpS-like"/>
</dbReference>
<evidence type="ECO:0008006" key="4">
    <source>
        <dbReference type="Google" id="ProtNLM"/>
    </source>
</evidence>
<accession>A0A173LRD0</accession>
<reference evidence="2 3" key="1">
    <citation type="submission" date="2016-06" db="EMBL/GenBank/DDBJ databases">
        <title>Complete genome sequence of a saline-alkali tolerant type strain Dietzia timorensis ID05-A0528T.</title>
        <authorList>
            <person name="Wu X."/>
        </authorList>
    </citation>
    <scope>NUCLEOTIDE SEQUENCE [LARGE SCALE GENOMIC DNA]</scope>
    <source>
        <strain evidence="2 3">ID05-A0528</strain>
    </source>
</reference>
<keyword evidence="3" id="KW-1185">Reference proteome</keyword>